<name>A0A848QNY3_9SPHN</name>
<comment type="caution">
    <text evidence="2">The sequence shown here is derived from an EMBL/GenBank/DDBJ whole genome shotgun (WGS) entry which is preliminary data.</text>
</comment>
<evidence type="ECO:0008006" key="4">
    <source>
        <dbReference type="Google" id="ProtNLM"/>
    </source>
</evidence>
<dbReference type="EMBL" id="JABCRE010000003">
    <property type="protein sequence ID" value="NMW32914.1"/>
    <property type="molecule type" value="Genomic_DNA"/>
</dbReference>
<evidence type="ECO:0000313" key="3">
    <source>
        <dbReference type="Proteomes" id="UP000561181"/>
    </source>
</evidence>
<dbReference type="RefSeq" id="WP_170013880.1">
    <property type="nucleotide sequence ID" value="NZ_JABCRE010000003.1"/>
</dbReference>
<dbReference type="Proteomes" id="UP000561181">
    <property type="component" value="Unassembled WGS sequence"/>
</dbReference>
<gene>
    <name evidence="2" type="ORF">HKD42_12660</name>
</gene>
<proteinExistence type="predicted"/>
<evidence type="ECO:0000256" key="1">
    <source>
        <dbReference type="SAM" id="SignalP"/>
    </source>
</evidence>
<keyword evidence="3" id="KW-1185">Reference proteome</keyword>
<sequence>MNIQKLLIGLSAFGLIIPVGAHAQDSGAVIVTAQRSDRSSYEYYDDDQSAIGLTRTADYFVKPMFVSSDSRDINERKQELHAMLRAAIERSRGSGISLVAGSYSLRPVTIENYEELPLAYGGRPDTNRVQIYARIPVDSSVQRASDADKLIEAFAKTIPATGRSFIETGTTALAIDNPDQYRFAVVKEVAAEAKRYAGLFGSDYGVEINGLDSELYWQQASENEVFLYIEHSFKIAPK</sequence>
<keyword evidence="1" id="KW-0732">Signal</keyword>
<organism evidence="2 3">
    <name type="scientific">Pontixanthobacter rizhaonensis</name>
    <dbReference type="NCBI Taxonomy" id="2730337"/>
    <lineage>
        <taxon>Bacteria</taxon>
        <taxon>Pseudomonadati</taxon>
        <taxon>Pseudomonadota</taxon>
        <taxon>Alphaproteobacteria</taxon>
        <taxon>Sphingomonadales</taxon>
        <taxon>Erythrobacteraceae</taxon>
        <taxon>Pontixanthobacter</taxon>
    </lineage>
</organism>
<feature type="signal peptide" evidence="1">
    <location>
        <begin position="1"/>
        <end position="23"/>
    </location>
</feature>
<dbReference type="AlphaFoldDB" id="A0A848QNY3"/>
<reference evidence="2 3" key="1">
    <citation type="submission" date="2020-04" db="EMBL/GenBank/DDBJ databases">
        <authorList>
            <person name="Liu A."/>
        </authorList>
    </citation>
    <scope>NUCLEOTIDE SEQUENCE [LARGE SCALE GENOMIC DNA]</scope>
    <source>
        <strain evidence="2 3">RZ02</strain>
    </source>
</reference>
<evidence type="ECO:0000313" key="2">
    <source>
        <dbReference type="EMBL" id="NMW32914.1"/>
    </source>
</evidence>
<feature type="chain" id="PRO_5032421844" description="TonB-dependent receptor" evidence="1">
    <location>
        <begin position="24"/>
        <end position="238"/>
    </location>
</feature>
<accession>A0A848QNY3</accession>
<protein>
    <recommendedName>
        <fullName evidence="4">TonB-dependent receptor</fullName>
    </recommendedName>
</protein>